<protein>
    <submittedName>
        <fullName evidence="1">Uncharacterized protein</fullName>
    </submittedName>
</protein>
<organism evidence="1 2">
    <name type="scientific">Paraflavitalea soli</name>
    <dbReference type="NCBI Taxonomy" id="2315862"/>
    <lineage>
        <taxon>Bacteria</taxon>
        <taxon>Pseudomonadati</taxon>
        <taxon>Bacteroidota</taxon>
        <taxon>Chitinophagia</taxon>
        <taxon>Chitinophagales</taxon>
        <taxon>Chitinophagaceae</taxon>
        <taxon>Paraflavitalea</taxon>
    </lineage>
</organism>
<dbReference type="Proteomes" id="UP000263900">
    <property type="component" value="Chromosome"/>
</dbReference>
<reference evidence="1 2" key="1">
    <citation type="submission" date="2018-09" db="EMBL/GenBank/DDBJ databases">
        <title>Genome sequencing of strain 6GH32-13.</title>
        <authorList>
            <person name="Weon H.-Y."/>
            <person name="Heo J."/>
            <person name="Kwon S.-W."/>
        </authorList>
    </citation>
    <scope>NUCLEOTIDE SEQUENCE [LARGE SCALE GENOMIC DNA]</scope>
    <source>
        <strain evidence="1 2">5GH32-13</strain>
    </source>
</reference>
<name>A0A3B7MFK0_9BACT</name>
<gene>
    <name evidence="1" type="ORF">D3H65_03570</name>
</gene>
<keyword evidence="2" id="KW-1185">Reference proteome</keyword>
<dbReference type="AlphaFoldDB" id="A0A3B7MFK0"/>
<evidence type="ECO:0000313" key="1">
    <source>
        <dbReference type="EMBL" id="AXY73104.1"/>
    </source>
</evidence>
<proteinExistence type="predicted"/>
<dbReference type="KEGG" id="pseg:D3H65_03570"/>
<dbReference type="EMBL" id="CP032157">
    <property type="protein sequence ID" value="AXY73104.1"/>
    <property type="molecule type" value="Genomic_DNA"/>
</dbReference>
<accession>A0A3B7MFK0</accession>
<evidence type="ECO:0000313" key="2">
    <source>
        <dbReference type="Proteomes" id="UP000263900"/>
    </source>
</evidence>
<sequence>MCYFTGHTVSYKAGTLFTTGFWEQHWDKSAMGLMKDKEISYPMILGMVGMGQNFSRKKKLCG</sequence>